<dbReference type="SUPFAM" id="SSF69737">
    <property type="entry name" value="Urease metallochaperone UreE, C-terminal domain"/>
    <property type="match status" value="1"/>
</dbReference>
<reference evidence="8 9" key="1">
    <citation type="submission" date="2017-11" db="EMBL/GenBank/DDBJ databases">
        <title>Draft genome sequence of Rhizobiales bacterium SY3-13.</title>
        <authorList>
            <person name="Sun C."/>
        </authorList>
    </citation>
    <scope>NUCLEOTIDE SEQUENCE [LARGE SCALE GENOMIC DNA]</scope>
    <source>
        <strain evidence="8 9">SY3-13</strain>
    </source>
</reference>
<organism evidence="8 9">
    <name type="scientific">Minwuia thermotolerans</name>
    <dbReference type="NCBI Taxonomy" id="2056226"/>
    <lineage>
        <taxon>Bacteria</taxon>
        <taxon>Pseudomonadati</taxon>
        <taxon>Pseudomonadota</taxon>
        <taxon>Alphaproteobacteria</taxon>
        <taxon>Minwuiales</taxon>
        <taxon>Minwuiaceae</taxon>
        <taxon>Minwuia</taxon>
    </lineage>
</organism>
<dbReference type="OrthoDB" id="9802215at2"/>
<evidence type="ECO:0000256" key="6">
    <source>
        <dbReference type="SAM" id="MobiDB-lite"/>
    </source>
</evidence>
<evidence type="ECO:0000256" key="3">
    <source>
        <dbReference type="ARBA" id="ARBA00022596"/>
    </source>
</evidence>
<comment type="subcellular location">
    <subcellularLocation>
        <location evidence="1 5">Cytoplasm</location>
    </subcellularLocation>
</comment>
<gene>
    <name evidence="5" type="primary">ureE</name>
    <name evidence="8" type="ORF">CVT23_07655</name>
</gene>
<evidence type="ECO:0000313" key="9">
    <source>
        <dbReference type="Proteomes" id="UP000229498"/>
    </source>
</evidence>
<name>A0A2M9G3F3_9PROT</name>
<dbReference type="SMART" id="SM00988">
    <property type="entry name" value="UreE_N"/>
    <property type="match status" value="1"/>
</dbReference>
<accession>A0A2M9G3F3</accession>
<evidence type="ECO:0000256" key="1">
    <source>
        <dbReference type="ARBA" id="ARBA00004496"/>
    </source>
</evidence>
<dbReference type="PIRSF" id="PIRSF036402">
    <property type="entry name" value="Ureas_acces_UreE"/>
    <property type="match status" value="1"/>
</dbReference>
<dbReference type="GO" id="GO:0051082">
    <property type="term" value="F:unfolded protein binding"/>
    <property type="evidence" value="ECO:0007669"/>
    <property type="project" value="UniProtKB-UniRule"/>
</dbReference>
<comment type="function">
    <text evidence="5">Involved in urease metallocenter assembly. Binds nickel. Probably functions as a nickel donor during metallocenter assembly.</text>
</comment>
<dbReference type="Gene3D" id="3.30.70.790">
    <property type="entry name" value="UreE, C-terminal domain"/>
    <property type="match status" value="1"/>
</dbReference>
<comment type="similarity">
    <text evidence="5">Belongs to the UreE family.</text>
</comment>
<evidence type="ECO:0000259" key="7">
    <source>
        <dbReference type="SMART" id="SM00988"/>
    </source>
</evidence>
<keyword evidence="2 5" id="KW-0963">Cytoplasm</keyword>
<protein>
    <recommendedName>
        <fullName evidence="5">Urease accessory protein UreE</fullName>
    </recommendedName>
</protein>
<feature type="region of interest" description="Disordered" evidence="6">
    <location>
        <begin position="137"/>
        <end position="163"/>
    </location>
</feature>
<evidence type="ECO:0000313" key="8">
    <source>
        <dbReference type="EMBL" id="PJK30257.1"/>
    </source>
</evidence>
<dbReference type="GO" id="GO:0065003">
    <property type="term" value="P:protein-containing complex assembly"/>
    <property type="evidence" value="ECO:0007669"/>
    <property type="project" value="InterPro"/>
</dbReference>
<dbReference type="AlphaFoldDB" id="A0A2M9G3F3"/>
<evidence type="ECO:0000256" key="5">
    <source>
        <dbReference type="HAMAP-Rule" id="MF_00822"/>
    </source>
</evidence>
<proteinExistence type="inferred from homology"/>
<dbReference type="CDD" id="cd00571">
    <property type="entry name" value="UreE"/>
    <property type="match status" value="1"/>
</dbReference>
<dbReference type="SUPFAM" id="SSF69287">
    <property type="entry name" value="Urease metallochaperone UreE, N-terminal domain"/>
    <property type="match status" value="1"/>
</dbReference>
<dbReference type="HAMAP" id="MF_00822">
    <property type="entry name" value="UreE"/>
    <property type="match status" value="1"/>
</dbReference>
<evidence type="ECO:0000256" key="4">
    <source>
        <dbReference type="ARBA" id="ARBA00023186"/>
    </source>
</evidence>
<dbReference type="Pfam" id="PF05194">
    <property type="entry name" value="UreE_C"/>
    <property type="match status" value="1"/>
</dbReference>
<dbReference type="InterPro" id="IPR012406">
    <property type="entry name" value="UreE"/>
</dbReference>
<sequence>MLKCHETIPAGSFEPAAAADRVVLDLEDRRRRRLSIAGEGGLAFLLDLAEVPALKEGDGLRLTDGRIVAVAAAPERLAEITARDAAHLVRIAWHLGNRHLPTELKGEKLRIRHDHVIEAMVEGLGGEVAHVTAPFEPEGGAYGHGPVHAHDHGHAPRSSHGGH</sequence>
<feature type="domain" description="UreE urease accessory N-terminal" evidence="7">
    <location>
        <begin position="1"/>
        <end position="68"/>
    </location>
</feature>
<dbReference type="GO" id="GO:0016151">
    <property type="term" value="F:nickel cation binding"/>
    <property type="evidence" value="ECO:0007669"/>
    <property type="project" value="UniProtKB-UniRule"/>
</dbReference>
<dbReference type="GO" id="GO:0005737">
    <property type="term" value="C:cytoplasm"/>
    <property type="evidence" value="ECO:0007669"/>
    <property type="project" value="UniProtKB-SubCell"/>
</dbReference>
<keyword evidence="9" id="KW-1185">Reference proteome</keyword>
<dbReference type="InterPro" id="IPR007864">
    <property type="entry name" value="UreE_C_dom"/>
</dbReference>
<keyword evidence="4 5" id="KW-0143">Chaperone</keyword>
<dbReference type="EMBL" id="PHIG01000029">
    <property type="protein sequence ID" value="PJK30257.1"/>
    <property type="molecule type" value="Genomic_DNA"/>
</dbReference>
<dbReference type="InterPro" id="IPR036118">
    <property type="entry name" value="UreE_N_sf"/>
</dbReference>
<dbReference type="Proteomes" id="UP000229498">
    <property type="component" value="Unassembled WGS sequence"/>
</dbReference>
<dbReference type="Gene3D" id="2.60.260.20">
    <property type="entry name" value="Urease metallochaperone UreE, N-terminal domain"/>
    <property type="match status" value="1"/>
</dbReference>
<keyword evidence="3 5" id="KW-0533">Nickel</keyword>
<dbReference type="Pfam" id="PF02814">
    <property type="entry name" value="UreE_N"/>
    <property type="match status" value="1"/>
</dbReference>
<dbReference type="GO" id="GO:0006457">
    <property type="term" value="P:protein folding"/>
    <property type="evidence" value="ECO:0007669"/>
    <property type="project" value="InterPro"/>
</dbReference>
<dbReference type="InterPro" id="IPR004029">
    <property type="entry name" value="UreE_N"/>
</dbReference>
<dbReference type="GO" id="GO:0019627">
    <property type="term" value="P:urea metabolic process"/>
    <property type="evidence" value="ECO:0007669"/>
    <property type="project" value="InterPro"/>
</dbReference>
<comment type="caution">
    <text evidence="8">The sequence shown here is derived from an EMBL/GenBank/DDBJ whole genome shotgun (WGS) entry which is preliminary data.</text>
</comment>
<evidence type="ECO:0000256" key="2">
    <source>
        <dbReference type="ARBA" id="ARBA00022490"/>
    </source>
</evidence>
<dbReference type="RefSeq" id="WP_109795455.1">
    <property type="nucleotide sequence ID" value="NZ_PHIG01000029.1"/>
</dbReference>